<evidence type="ECO:0000313" key="4">
    <source>
        <dbReference type="EMBL" id="GJQ08882.1"/>
    </source>
</evidence>
<dbReference type="Pfam" id="PF01394">
    <property type="entry name" value="Clathrin_propel"/>
    <property type="match status" value="2"/>
</dbReference>
<name>A0A9C7PRX8_9RHOD</name>
<dbReference type="InterPro" id="IPR055358">
    <property type="entry name" value="CHCR"/>
</dbReference>
<dbReference type="InterPro" id="IPR000547">
    <property type="entry name" value="Clathrin_H-chain/VPS_repeat"/>
</dbReference>
<dbReference type="Pfam" id="PF00637">
    <property type="entry name" value="Clathrin"/>
    <property type="match status" value="7"/>
</dbReference>
<dbReference type="FunFam" id="1.25.40.10:FF:000005">
    <property type="entry name" value="Clathrin heavy chain"/>
    <property type="match status" value="1"/>
</dbReference>
<dbReference type="InterPro" id="IPR016024">
    <property type="entry name" value="ARM-type_fold"/>
</dbReference>
<dbReference type="SUPFAM" id="SSF48371">
    <property type="entry name" value="ARM repeat"/>
    <property type="match status" value="6"/>
</dbReference>
<keyword evidence="5" id="KW-1185">Reference proteome</keyword>
<dbReference type="Proteomes" id="UP001061958">
    <property type="component" value="Unassembled WGS sequence"/>
</dbReference>
<dbReference type="GO" id="GO:0032051">
    <property type="term" value="F:clathrin light chain binding"/>
    <property type="evidence" value="ECO:0007669"/>
    <property type="project" value="InterPro"/>
</dbReference>
<dbReference type="EMBL" id="BQMJ01000005">
    <property type="protein sequence ID" value="GJQ08882.1"/>
    <property type="molecule type" value="Genomic_DNA"/>
</dbReference>
<dbReference type="PIRSF" id="PIRSF002290">
    <property type="entry name" value="Clathrin_H_chain"/>
    <property type="match status" value="1"/>
</dbReference>
<feature type="repeat" description="CHCR" evidence="2">
    <location>
        <begin position="1287"/>
        <end position="1433"/>
    </location>
</feature>
<feature type="repeat" description="CHCR" evidence="2">
    <location>
        <begin position="544"/>
        <end position="690"/>
    </location>
</feature>
<dbReference type="GO" id="GO:0071439">
    <property type="term" value="C:clathrin complex"/>
    <property type="evidence" value="ECO:0007669"/>
    <property type="project" value="InterPro"/>
</dbReference>
<dbReference type="GO" id="GO:0005198">
    <property type="term" value="F:structural molecule activity"/>
    <property type="evidence" value="ECO:0007669"/>
    <property type="project" value="InterPro"/>
</dbReference>
<dbReference type="InterPro" id="IPR016341">
    <property type="entry name" value="Clathrin_heavy_chain"/>
</dbReference>
<dbReference type="FunFam" id="1.25.40.10:FF:000001">
    <property type="entry name" value="Clathrin heavy chain"/>
    <property type="match status" value="1"/>
</dbReference>
<keyword evidence="1" id="KW-0472">Membrane</keyword>
<dbReference type="Gene3D" id="2.130.10.110">
    <property type="entry name" value="Clathrin heavy-chain terminal domain"/>
    <property type="match status" value="1"/>
</dbReference>
<comment type="function">
    <text evidence="1">Clathrin is the major protein of the polyhedral coat of coated pits and vesicles.</text>
</comment>
<dbReference type="OrthoDB" id="2113814at2759"/>
<dbReference type="PANTHER" id="PTHR10292">
    <property type="entry name" value="CLATHRIN HEAVY CHAIN RELATED"/>
    <property type="match status" value="1"/>
</dbReference>
<gene>
    <name evidence="4" type="ORF">GpartN1_g673.t1</name>
</gene>
<dbReference type="SUPFAM" id="SSF50989">
    <property type="entry name" value="Clathrin heavy-chain terminal domain"/>
    <property type="match status" value="1"/>
</dbReference>
<dbReference type="GO" id="GO:0006886">
    <property type="term" value="P:intracellular protein transport"/>
    <property type="evidence" value="ECO:0007669"/>
    <property type="project" value="UniProtKB-UniRule"/>
</dbReference>
<sequence length="1716" mass="194197">MSQPVQLEEILSLTSLDINTESISFSTVTMESDKYLCVREVSGGSQNQVAIIDIQEPSNIIRRPITADSVLMNPATKVLALKAGVQLQLFDIGKKSKVKSYVMEEEVLFWKWLSQKTLGLVTSHSVYHWDCTDTSSEPVKMYDRHATLMNAQIINYRADEDEKWLVLIGLQQEGDKVVGRMQLYSVERRVSQAIEGHAAAFCKFQINSKDPGTKLFVFATKTSNASKFHVIEIGQDKKPSDAPRFTKCVTDIYYPPEAAEKDFPVALQVSSMYSFAYLVTRLGYVQVYDLESGRCLYMNRITESTIFLTAVHTNTGGFIGLNRRGQLLGFSVEPNYFVPYILDSLGDVQLAIKVASRNKLPGAEDLYERYFDQLFNAGNYKEAARVAAESPGGILRTPETIAKFKSVPATQGQPSALLLYFQALLERGALNRFESAELGGQVIQFGRTQLLERWMNEDKITCSEELGDVVRSSDPKLALQIYLKAEAHGKVIEAFLENGAYDKILLYAKRVGLSVEPMELIQTAVNYSPKSALDLAQYFLKQFQEGGGKPLDHAAIAEMFYSRGLIQEGTSYLLDALKDDRAEDAELQTRLLEVNLLSAPPVADAIMAQNIFHYYDRKKIANLCERQGLFQRALENYNDLDDIKRVMANTHALSPEFLIGYFANLSPEDSLDCLKELLRVNPRGNSQLCAQIASNYADQLGPQRVVSLFEERGLTEGVFYFLGGIVNYSEDPDVHFKYIETAIKLGQFHEAERVTRESNFYDPEKVKDFLMDTRPKDPRPLINVCDRFGYIPELIRYMVKNNQLKFIEGYVQRVNPAKTPQVIGALIDLDVEEYFIKDLLQSVKNLVPVDELVDEVERRGRLKILLQFLEAKVADGSTESSVHSALAKVYVDCNINPEHFLDTNPYYDPLVVGPYCEKRDPYFAYIAYRKGQCDDELLSVTNRNGLFKEQARYVVEREDSDLWARVLSPDNENRRQFIDQAVNTALPEQKNPERISVAVKAFMTADLPHELIELLEKLVLRGSGSFANNRNLQNLLILTAIKSDTSRVMDYIRKLDNFDGMDIAPVAIDAGLYEEAFEIYCKLKQPEAAVDVLLEQIGDLNRATEFAEKVNSPMVWSKLGVARLERGDVVGGVDALLRAKDPAPYQKVVEAARATDGDQPSFEAVIKFLHMARTKVKDLVFVDTELVYAFCVCDRLNEMEEFVAGANSANLEEVGDRCFDEQRFNAAKILFSKIGNFAKLAPVLVCLGDYAGAVEAAKKADRLKTWKLVCYACLEAEELHHAQACGLHIIVEPEELDEILQFYQNLGYFEAAIELLEAGVSLERAHSGIFTELGILYSKYREESLMDHLKMWWQRCSIPRLIRATEASSQWPELCFLYIRYDELDNAANIMMNHSPFCWSHSGFTEVMSKVTNTEILYRSVEFYLDEHPNLLNELLSLISSRIDAGRVVYIVRRAGEQEMGPLGYLPLVKPFLMKVQENNIVTVNEALHDIFVDEEDISSLRQSIQKYDNFDQSELARLLEQHELVEMRRVSVDLYCRTGRHEKALELCKKDSLFRDAVATAADSGNSEMAENLARFFLHNNRPECFSFCLYSCYEIIRADVALELSWQHQATDFTMPYMIQKLHDLTSRLSRLESERAAQLQRKKEKQQAQEAEVNEDPSIVIHGLQPTQQTPMLGYGPFGNGPPSAYSQSGLLSLPPAPGTWNSQVNFQPSRSS</sequence>
<dbReference type="GO" id="GO:0030130">
    <property type="term" value="C:clathrin coat of trans-Golgi network vesicle"/>
    <property type="evidence" value="ECO:0007669"/>
    <property type="project" value="InterPro"/>
</dbReference>
<feature type="compositionally biased region" description="Polar residues" evidence="3">
    <location>
        <begin position="1703"/>
        <end position="1716"/>
    </location>
</feature>
<dbReference type="GO" id="GO:0006898">
    <property type="term" value="P:receptor-mediated endocytosis"/>
    <property type="evidence" value="ECO:0007669"/>
    <property type="project" value="TreeGrafter"/>
</dbReference>
<comment type="similarity">
    <text evidence="1">Belongs to the clathrin heavy chain family.</text>
</comment>
<dbReference type="InterPro" id="IPR016025">
    <property type="entry name" value="Clathrin_H-chain_N"/>
</dbReference>
<dbReference type="InterPro" id="IPR011990">
    <property type="entry name" value="TPR-like_helical_dom_sf"/>
</dbReference>
<reference evidence="4" key="2">
    <citation type="submission" date="2022-01" db="EMBL/GenBank/DDBJ databases">
        <authorList>
            <person name="Hirooka S."/>
            <person name="Miyagishima S.Y."/>
        </authorList>
    </citation>
    <scope>NUCLEOTIDE SEQUENCE</scope>
    <source>
        <strain evidence="4">NBRC 102759</strain>
    </source>
</reference>
<feature type="repeat" description="CHCR" evidence="2">
    <location>
        <begin position="1136"/>
        <end position="1282"/>
    </location>
</feature>
<evidence type="ECO:0000256" key="1">
    <source>
        <dbReference type="PIRNR" id="PIRNR002290"/>
    </source>
</evidence>
<comment type="caution">
    <text evidence="4">The sequence shown here is derived from an EMBL/GenBank/DDBJ whole genome shotgun (WGS) entry which is preliminary data.</text>
</comment>
<protein>
    <recommendedName>
        <fullName evidence="1">Clathrin heavy chain</fullName>
    </recommendedName>
</protein>
<organism evidence="4 5">
    <name type="scientific">Galdieria partita</name>
    <dbReference type="NCBI Taxonomy" id="83374"/>
    <lineage>
        <taxon>Eukaryota</taxon>
        <taxon>Rhodophyta</taxon>
        <taxon>Bangiophyceae</taxon>
        <taxon>Galdieriales</taxon>
        <taxon>Galdieriaceae</taxon>
        <taxon>Galdieria</taxon>
    </lineage>
</organism>
<dbReference type="InterPro" id="IPR022365">
    <property type="entry name" value="Clathrin_H-chain_propeller_rpt"/>
</dbReference>
<evidence type="ECO:0000256" key="2">
    <source>
        <dbReference type="PROSITE-ProRule" id="PRU01006"/>
    </source>
</evidence>
<dbReference type="Pfam" id="PF13838">
    <property type="entry name" value="Clathrin_H_link"/>
    <property type="match status" value="1"/>
</dbReference>
<dbReference type="SMART" id="SM00299">
    <property type="entry name" value="CLH"/>
    <property type="match status" value="7"/>
</dbReference>
<keyword evidence="1" id="KW-0168">Coated pit</keyword>
<dbReference type="PROSITE" id="PS50236">
    <property type="entry name" value="CHCR"/>
    <property type="match status" value="7"/>
</dbReference>
<evidence type="ECO:0000313" key="5">
    <source>
        <dbReference type="Proteomes" id="UP001061958"/>
    </source>
</evidence>
<accession>A0A9C7PRX8</accession>
<dbReference type="Gene3D" id="1.25.40.10">
    <property type="entry name" value="Tetratricopeptide repeat domain"/>
    <property type="match status" value="3"/>
</dbReference>
<feature type="repeat" description="CHCR" evidence="2">
    <location>
        <begin position="840"/>
        <end position="979"/>
    </location>
</feature>
<dbReference type="PANTHER" id="PTHR10292:SF1">
    <property type="entry name" value="CLATHRIN HEAVY CHAIN"/>
    <property type="match status" value="1"/>
</dbReference>
<dbReference type="GO" id="GO:0030132">
    <property type="term" value="C:clathrin coat of coated pit"/>
    <property type="evidence" value="ECO:0007669"/>
    <property type="project" value="InterPro"/>
</dbReference>
<keyword evidence="1" id="KW-0968">Cytoplasmic vesicle</keyword>
<feature type="repeat" description="CHCR" evidence="2">
    <location>
        <begin position="1436"/>
        <end position="1587"/>
    </location>
</feature>
<comment type="subcellular location">
    <subcellularLocation>
        <location evidence="1">Cytoplasmic vesicle membrane</location>
        <topology evidence="1">Peripheral membrane protein</topology>
        <orientation evidence="1">Cytoplasmic side</orientation>
    </subcellularLocation>
    <subcellularLocation>
        <location evidence="1">Membrane</location>
        <location evidence="1">Coated pit</location>
        <topology evidence="1">Peripheral membrane protein</topology>
        <orientation evidence="1">Cytoplasmic side</orientation>
    </subcellularLocation>
</comment>
<dbReference type="FunFam" id="2.130.10.110:FF:000003">
    <property type="entry name" value="Clathrin heavy chain"/>
    <property type="match status" value="1"/>
</dbReference>
<feature type="region of interest" description="Disordered" evidence="3">
    <location>
        <begin position="1641"/>
        <end position="1716"/>
    </location>
</feature>
<proteinExistence type="inferred from homology"/>
<feature type="repeat" description="CHCR" evidence="2">
    <location>
        <begin position="986"/>
        <end position="1132"/>
    </location>
</feature>
<feature type="repeat" description="CHCR" evidence="2">
    <location>
        <begin position="693"/>
        <end position="835"/>
    </location>
</feature>
<evidence type="ECO:0000256" key="3">
    <source>
        <dbReference type="SAM" id="MobiDB-lite"/>
    </source>
</evidence>
<reference evidence="4" key="1">
    <citation type="journal article" date="2022" name="Proc. Natl. Acad. Sci. U.S.A.">
        <title>Life cycle and functional genomics of the unicellular red alga Galdieria for elucidating algal and plant evolution and industrial use.</title>
        <authorList>
            <person name="Hirooka S."/>
            <person name="Itabashi T."/>
            <person name="Ichinose T.M."/>
            <person name="Onuma R."/>
            <person name="Fujiwara T."/>
            <person name="Yamashita S."/>
            <person name="Jong L.W."/>
            <person name="Tomita R."/>
            <person name="Iwane A.H."/>
            <person name="Miyagishima S.Y."/>
        </authorList>
    </citation>
    <scope>NUCLEOTIDE SEQUENCE</scope>
    <source>
        <strain evidence="4">NBRC 102759</strain>
    </source>
</reference>